<gene>
    <name evidence="6" type="ORF">FRX97_06285</name>
</gene>
<comment type="caution">
    <text evidence="6">The sequence shown here is derived from an EMBL/GenBank/DDBJ whole genome shotgun (WGS) entry which is preliminary data.</text>
</comment>
<keyword evidence="4" id="KW-0472">Membrane</keyword>
<dbReference type="PROSITE" id="PS50825">
    <property type="entry name" value="HYR"/>
    <property type="match status" value="1"/>
</dbReference>
<keyword evidence="7" id="KW-1185">Reference proteome</keyword>
<dbReference type="Gene3D" id="2.60.40.10">
    <property type="entry name" value="Immunoglobulins"/>
    <property type="match status" value="4"/>
</dbReference>
<dbReference type="PANTHER" id="PTHR24273:SF32">
    <property type="entry name" value="HYALIN"/>
    <property type="match status" value="1"/>
</dbReference>
<organism evidence="6 7">
    <name type="scientific">Luteibaculum oceani</name>
    <dbReference type="NCBI Taxonomy" id="1294296"/>
    <lineage>
        <taxon>Bacteria</taxon>
        <taxon>Pseudomonadati</taxon>
        <taxon>Bacteroidota</taxon>
        <taxon>Flavobacteriia</taxon>
        <taxon>Flavobacteriales</taxon>
        <taxon>Luteibaculaceae</taxon>
        <taxon>Luteibaculum</taxon>
    </lineage>
</organism>
<keyword evidence="4" id="KW-1133">Transmembrane helix</keyword>
<protein>
    <submittedName>
        <fullName evidence="6">HYR domain-containing protein</fullName>
    </submittedName>
</protein>
<dbReference type="InterPro" id="IPR003410">
    <property type="entry name" value="HYR_dom"/>
</dbReference>
<keyword evidence="1" id="KW-0732">Signal</keyword>
<dbReference type="Gene3D" id="2.60.40.740">
    <property type="match status" value="1"/>
</dbReference>
<dbReference type="GO" id="GO:0005509">
    <property type="term" value="F:calcium ion binding"/>
    <property type="evidence" value="ECO:0007669"/>
    <property type="project" value="InterPro"/>
</dbReference>
<evidence type="ECO:0000313" key="7">
    <source>
        <dbReference type="Proteomes" id="UP000321168"/>
    </source>
</evidence>
<dbReference type="OrthoDB" id="9805017at2"/>
<evidence type="ECO:0000256" key="4">
    <source>
        <dbReference type="SAM" id="Phobius"/>
    </source>
</evidence>
<feature type="domain" description="HYR" evidence="5">
    <location>
        <begin position="911"/>
        <end position="991"/>
    </location>
</feature>
<dbReference type="Pfam" id="PF02494">
    <property type="entry name" value="HYR"/>
    <property type="match status" value="2"/>
</dbReference>
<name>A0A5C6V2V9_9FLAO</name>
<dbReference type="Proteomes" id="UP000321168">
    <property type="component" value="Unassembled WGS sequence"/>
</dbReference>
<dbReference type="InterPro" id="IPR026444">
    <property type="entry name" value="Secre_tail"/>
</dbReference>
<feature type="region of interest" description="Disordered" evidence="3">
    <location>
        <begin position="1222"/>
        <end position="1247"/>
    </location>
</feature>
<proteinExistence type="predicted"/>
<evidence type="ECO:0000256" key="2">
    <source>
        <dbReference type="ARBA" id="ARBA00022737"/>
    </source>
</evidence>
<keyword evidence="2" id="KW-0677">Repeat</keyword>
<evidence type="ECO:0000313" key="6">
    <source>
        <dbReference type="EMBL" id="TXC78816.1"/>
    </source>
</evidence>
<accession>A0A5C6V2V9</accession>
<evidence type="ECO:0000256" key="1">
    <source>
        <dbReference type="ARBA" id="ARBA00022729"/>
    </source>
</evidence>
<dbReference type="Pfam" id="PF18962">
    <property type="entry name" value="Por_Secre_tail"/>
    <property type="match status" value="1"/>
</dbReference>
<dbReference type="Pfam" id="PF05345">
    <property type="entry name" value="He_PIG"/>
    <property type="match status" value="2"/>
</dbReference>
<dbReference type="InterPro" id="IPR013783">
    <property type="entry name" value="Ig-like_fold"/>
</dbReference>
<evidence type="ECO:0000256" key="3">
    <source>
        <dbReference type="SAM" id="MobiDB-lite"/>
    </source>
</evidence>
<dbReference type="InterPro" id="IPR025667">
    <property type="entry name" value="SprB_repeat"/>
</dbReference>
<dbReference type="InterPro" id="IPR006644">
    <property type="entry name" value="Cadg"/>
</dbReference>
<dbReference type="NCBIfam" id="TIGR04183">
    <property type="entry name" value="Por_Secre_tail"/>
    <property type="match status" value="1"/>
</dbReference>
<dbReference type="PANTHER" id="PTHR24273">
    <property type="entry name" value="FI04643P-RELATED"/>
    <property type="match status" value="1"/>
</dbReference>
<dbReference type="EMBL" id="VORB01000005">
    <property type="protein sequence ID" value="TXC78816.1"/>
    <property type="molecule type" value="Genomic_DNA"/>
</dbReference>
<dbReference type="RefSeq" id="WP_147014340.1">
    <property type="nucleotide sequence ID" value="NZ_VORB01000005.1"/>
</dbReference>
<feature type="transmembrane region" description="Helical" evidence="4">
    <location>
        <begin position="35"/>
        <end position="52"/>
    </location>
</feature>
<dbReference type="SMART" id="SM00736">
    <property type="entry name" value="CADG"/>
    <property type="match status" value="1"/>
</dbReference>
<sequence>METFKNGDDGVNCCSYRTSQPGKVQRSNLFWHNSLIKVVFLIGLFLSTAFVAEASHFRYGSISWQKINNSTNQVKFKVSVAFRRWANQQVGQSVNVGSLQFGDGSSANISVTVTSAQGNSSTGWFFGEAEITKTYGANGNYNARWRSCCRIGGLGNGGAYWDVQTIVNIGNNNNSPVTSVPPIVAVQTGQSNAQFQVPFTDPDGDNLSYRLATYNEMGNSNNPSGLSVNPSTGVVSWNTVGKPVGQLWAVGIVGEDGQSKTMADFLIQIVQTSTPPVFDYSVTPASGTIYQVSPGQNVNFTVKASDTDAGSTVSLNAVGNPPGSSFSPSLPTSGSNPSQTTFNWTPGVGDLGTSVINFVATDNIGVQTSTNVSIIVSLKPVFDVGPTPQELVHLVYQPGATISFPVQASDPDVNDLVQIIAANGKDMGGNLIPLYPGASFGPLPSPAGNPTSGNFSWNTTASDWGHKHVVFTAEDSYGDQAKHEIAILLNTQPTFTSTPVVEANRGQAYSYQVVATDPDLIHGDSIKLYAPGLPAWLSFVDNGDGTGTLSGTPGAADVGTLQINLEAQDLNHHQGGTAIQSFTLVVNNCVIDARCKDVTLYLDQNGAASLSASDIDDGSSVTCGPMQLSISKSAFSCDDIGSNQVLLFVTDNTGNMDSCLATVIVHDEIPPTVTCHTNISTSTDPGACHSVQLKKEILHYDPVGYQTSASHVLPASTSSGVTGGPLFGVGYPNQYNYHVKPVGPVSQSSTVDVSQYVEFTVSLNEFTALASLAFQKYSYFQQGGTVSSIRSSVDGFASDIDQIATNPAFGQILEYDLSSLGTVKGSITFRLYFWGGSGDWMDIVSSYYGGIGVKLYKIDLGLFSDNCEIVDLTYAGLPAKCEFPLGSTTVSVTAIDASGNSSSCEIVVEVADVEAPSISCPADISIVAQRDDCDPQIFWEEPVASDNCSVSVSSSHASGDEFPVGSTTVTYTATDPSGNSTSCSFVVTVTPEPLIQSGVLSLFEGGFNISCFGAADGSIDLTVEGGCLPYSFDWSHGASTEDVSGLIAGSYGVVITDANGTSISASYTLSEPTPLSLSVSDNQTVYLGYDPAACADIGLSISGGVAPYSYAWSNGFDGTDQQVCPEISTEYVVTVTDANGCEISDAIMVCVIDIRSRDKKGNIKPGKVDICHVPPGNPANAHTISISVNAVADHLAEHDDYLGACGTNPTCLDDGLAEAYVPPTASDDDGGSAGSGGKGKGRKSGDFEETTSISGVLEELSVFPNPFKAELNVSVGVALNEQIEIALMDLSGKQIKTLFNGNSTSKHIHLKISAEDLSAGVYMLIVKSQGSVKMERIVKH</sequence>
<dbReference type="GO" id="GO:0016020">
    <property type="term" value="C:membrane"/>
    <property type="evidence" value="ECO:0007669"/>
    <property type="project" value="InterPro"/>
</dbReference>
<keyword evidence="4" id="KW-0812">Transmembrane</keyword>
<dbReference type="Pfam" id="PF13573">
    <property type="entry name" value="SprB"/>
    <property type="match status" value="2"/>
</dbReference>
<evidence type="ECO:0000259" key="5">
    <source>
        <dbReference type="PROSITE" id="PS50825"/>
    </source>
</evidence>
<reference evidence="6 7" key="1">
    <citation type="submission" date="2019-08" db="EMBL/GenBank/DDBJ databases">
        <title>Genome of Luteibaculum oceani JCM 18817.</title>
        <authorList>
            <person name="Bowman J.P."/>
        </authorList>
    </citation>
    <scope>NUCLEOTIDE SEQUENCE [LARGE SCALE GENOMIC DNA]</scope>
    <source>
        <strain evidence="6 7">JCM 18817</strain>
    </source>
</reference>
<dbReference type="Pfam" id="PF24907">
    <property type="entry name" value="SIBA-E_N"/>
    <property type="match status" value="1"/>
</dbReference>
<dbReference type="InterPro" id="IPR056844">
    <property type="entry name" value="SibA-E_N"/>
</dbReference>
<dbReference type="SUPFAM" id="SSF49313">
    <property type="entry name" value="Cadherin-like"/>
    <property type="match status" value="1"/>
</dbReference>
<dbReference type="InterPro" id="IPR015919">
    <property type="entry name" value="Cadherin-like_sf"/>
</dbReference>